<dbReference type="Proteomes" id="UP000234483">
    <property type="component" value="Unassembled WGS sequence"/>
</dbReference>
<name>A0A2N5CXM3_9CAUL</name>
<sequence length="130" mass="13846">MSKRNVCILAGAGLGAWLAATLFYGAFGSALIERAFWFYALNAFLAAALVTFAFQAVARLLRIPRGRRLYPAMAFALPGVAAANLILLGLVPLAPGAEPSSLGRYLAFLIVLYISIGASVFERAPQKARL</sequence>
<keyword evidence="5" id="KW-1185">Reference proteome</keyword>
<dbReference type="Proteomes" id="UP000281192">
    <property type="component" value="Chromosome"/>
</dbReference>
<feature type="transmembrane region" description="Helical" evidence="1">
    <location>
        <begin position="102"/>
        <end position="121"/>
    </location>
</feature>
<feature type="transmembrane region" description="Helical" evidence="1">
    <location>
        <begin position="69"/>
        <end position="90"/>
    </location>
</feature>
<evidence type="ECO:0000313" key="5">
    <source>
        <dbReference type="Proteomes" id="UP000281192"/>
    </source>
</evidence>
<dbReference type="KEGG" id="cfh:C1707_13995"/>
<feature type="transmembrane region" description="Helical" evidence="1">
    <location>
        <begin position="35"/>
        <end position="57"/>
    </location>
</feature>
<evidence type="ECO:0000313" key="3">
    <source>
        <dbReference type="EMBL" id="PLR18554.1"/>
    </source>
</evidence>
<protein>
    <submittedName>
        <fullName evidence="3">Uncharacterized protein</fullName>
    </submittedName>
</protein>
<gene>
    <name evidence="2" type="ORF">C1707_13995</name>
    <name evidence="3" type="ORF">CFHF_04910</name>
</gene>
<dbReference type="RefSeq" id="WP_101711909.1">
    <property type="nucleotide sequence ID" value="NZ_CP026100.1"/>
</dbReference>
<evidence type="ECO:0000313" key="2">
    <source>
        <dbReference type="EMBL" id="AYV47284.1"/>
    </source>
</evidence>
<keyword evidence="1" id="KW-1133">Transmembrane helix</keyword>
<accession>A0A2N5CXM3</accession>
<keyword evidence="1" id="KW-0472">Membrane</keyword>
<proteinExistence type="predicted"/>
<dbReference type="EMBL" id="PJRQ01000009">
    <property type="protein sequence ID" value="PLR18554.1"/>
    <property type="molecule type" value="Genomic_DNA"/>
</dbReference>
<dbReference type="EMBL" id="CP026100">
    <property type="protein sequence ID" value="AYV47284.1"/>
    <property type="molecule type" value="Genomic_DNA"/>
</dbReference>
<reference evidence="2 5" key="2">
    <citation type="submission" date="2018-01" db="EMBL/GenBank/DDBJ databases">
        <title>Complete genome sequence of Caulobacter flavus RHGG3.</title>
        <authorList>
            <person name="Yang E."/>
        </authorList>
    </citation>
    <scope>NUCLEOTIDE SEQUENCE [LARGE SCALE GENOMIC DNA]</scope>
    <source>
        <strain evidence="2 5">RHGG3</strain>
    </source>
</reference>
<dbReference type="AlphaFoldDB" id="A0A2N5CXM3"/>
<evidence type="ECO:0000256" key="1">
    <source>
        <dbReference type="SAM" id="Phobius"/>
    </source>
</evidence>
<reference evidence="3 4" key="1">
    <citation type="submission" date="2017-12" db="EMBL/GenBank/DDBJ databases">
        <title>The genome sequence of Caulobacter flavus CGMCC1 15093.</title>
        <authorList>
            <person name="Gao J."/>
            <person name="Mao X."/>
            <person name="Sun J."/>
        </authorList>
    </citation>
    <scope>NUCLEOTIDE SEQUENCE [LARGE SCALE GENOMIC DNA]</scope>
    <source>
        <strain evidence="3 4">CGMCC1 15093</strain>
    </source>
</reference>
<organism evidence="3 4">
    <name type="scientific">Caulobacter flavus</name>
    <dbReference type="NCBI Taxonomy" id="1679497"/>
    <lineage>
        <taxon>Bacteria</taxon>
        <taxon>Pseudomonadati</taxon>
        <taxon>Pseudomonadota</taxon>
        <taxon>Alphaproteobacteria</taxon>
        <taxon>Caulobacterales</taxon>
        <taxon>Caulobacteraceae</taxon>
        <taxon>Caulobacter</taxon>
    </lineage>
</organism>
<keyword evidence="1" id="KW-0812">Transmembrane</keyword>
<dbReference type="OrthoDB" id="7190962at2"/>
<evidence type="ECO:0000313" key="4">
    <source>
        <dbReference type="Proteomes" id="UP000234483"/>
    </source>
</evidence>